<protein>
    <recommendedName>
        <fullName evidence="5">Tyr recombinase domain-containing protein</fullName>
    </recommendedName>
</protein>
<dbReference type="Pfam" id="PF00589">
    <property type="entry name" value="Phage_integrase"/>
    <property type="match status" value="1"/>
</dbReference>
<proteinExistence type="inferred from homology"/>
<keyword evidence="4" id="KW-0233">DNA recombination</keyword>
<keyword evidence="3" id="KW-0238">DNA-binding</keyword>
<dbReference type="EMBL" id="NAFK01000120">
    <property type="protein sequence ID" value="OSJ34684.1"/>
    <property type="molecule type" value="Genomic_DNA"/>
</dbReference>
<evidence type="ECO:0000256" key="2">
    <source>
        <dbReference type="ARBA" id="ARBA00022908"/>
    </source>
</evidence>
<dbReference type="SUPFAM" id="SSF56349">
    <property type="entry name" value="DNA breaking-rejoining enzymes"/>
    <property type="match status" value="1"/>
</dbReference>
<accession>A0ABX3XAF2</accession>
<organism evidence="6 7">
    <name type="scientific">Bradyrhizobium canariense</name>
    <dbReference type="NCBI Taxonomy" id="255045"/>
    <lineage>
        <taxon>Bacteria</taxon>
        <taxon>Pseudomonadati</taxon>
        <taxon>Pseudomonadota</taxon>
        <taxon>Alphaproteobacteria</taxon>
        <taxon>Hyphomicrobiales</taxon>
        <taxon>Nitrobacteraceae</taxon>
        <taxon>Bradyrhizobium</taxon>
    </lineage>
</organism>
<dbReference type="InterPro" id="IPR013762">
    <property type="entry name" value="Integrase-like_cat_sf"/>
</dbReference>
<sequence length="388" mass="44813">MDGARYLEDGRLTIFLRNGTYYARLRLSPGKYVTRSLKTTTEETAVQAGRRLLFQLEHRTEQGLPPKSKLFAAVIDDYIRFRERDHAHGKTSAGMLRQIIRVSKFWREYAGHLAVEDIDDKVMRDFIPWRRDYYASFDVLPKNAKRHPTDKTLQWDMMLGKAIVKWAAEQGWRGDRPAITATYTPKKKRVRPAFEQWEFRRLWRTMCQRINVATDARTKASRELLRIYVLIVACTGFRPGEANNLKARDVHPFKDDKGRSNYRFVVRGKTGERDAIVRSVAVKRLDKFLTKRRAEDPAGLLFVMPDRSKISTLIDQLNAALKDAGIERSTFGEKYSIYSLRHFYAVNALRNGVGVFEVARNMGTSVEIIQEYYGKQATAAVFATRLGD</sequence>
<evidence type="ECO:0000256" key="3">
    <source>
        <dbReference type="ARBA" id="ARBA00023125"/>
    </source>
</evidence>
<evidence type="ECO:0000256" key="1">
    <source>
        <dbReference type="ARBA" id="ARBA00008857"/>
    </source>
</evidence>
<feature type="domain" description="Tyr recombinase" evidence="5">
    <location>
        <begin position="189"/>
        <end position="386"/>
    </location>
</feature>
<evidence type="ECO:0000259" key="5">
    <source>
        <dbReference type="PROSITE" id="PS51898"/>
    </source>
</evidence>
<dbReference type="PANTHER" id="PTHR30349:SF41">
    <property type="entry name" value="INTEGRASE_RECOMBINASE PROTEIN MJ0367-RELATED"/>
    <property type="match status" value="1"/>
</dbReference>
<evidence type="ECO:0000256" key="4">
    <source>
        <dbReference type="ARBA" id="ARBA00023172"/>
    </source>
</evidence>
<keyword evidence="7" id="KW-1185">Reference proteome</keyword>
<dbReference type="InterPro" id="IPR050090">
    <property type="entry name" value="Tyrosine_recombinase_XerCD"/>
</dbReference>
<gene>
    <name evidence="6" type="ORF">BST63_03210</name>
</gene>
<dbReference type="CDD" id="cd00397">
    <property type="entry name" value="DNA_BRE_C"/>
    <property type="match status" value="1"/>
</dbReference>
<dbReference type="PROSITE" id="PS51898">
    <property type="entry name" value="TYR_RECOMBINASE"/>
    <property type="match status" value="1"/>
</dbReference>
<dbReference type="InterPro" id="IPR011010">
    <property type="entry name" value="DNA_brk_join_enz"/>
</dbReference>
<comment type="caution">
    <text evidence="6">The sequence shown here is derived from an EMBL/GenBank/DDBJ whole genome shotgun (WGS) entry which is preliminary data.</text>
</comment>
<dbReference type="PANTHER" id="PTHR30349">
    <property type="entry name" value="PHAGE INTEGRASE-RELATED"/>
    <property type="match status" value="1"/>
</dbReference>
<dbReference type="RefSeq" id="WP_085383417.1">
    <property type="nucleotide sequence ID" value="NZ_NAFJ01000101.1"/>
</dbReference>
<name>A0ABX3XAF2_9BRAD</name>
<comment type="similarity">
    <text evidence="1">Belongs to the 'phage' integrase family.</text>
</comment>
<dbReference type="Proteomes" id="UP000193884">
    <property type="component" value="Unassembled WGS sequence"/>
</dbReference>
<keyword evidence="2" id="KW-0229">DNA integration</keyword>
<evidence type="ECO:0000313" key="7">
    <source>
        <dbReference type="Proteomes" id="UP000193884"/>
    </source>
</evidence>
<dbReference type="InterPro" id="IPR002104">
    <property type="entry name" value="Integrase_catalytic"/>
</dbReference>
<evidence type="ECO:0000313" key="6">
    <source>
        <dbReference type="EMBL" id="OSJ34684.1"/>
    </source>
</evidence>
<reference evidence="6 7" key="1">
    <citation type="submission" date="2017-03" db="EMBL/GenBank/DDBJ databases">
        <title>Whole genome sequences of fourteen strains of Bradyrhizobium canariense and one strain of Bradyrhizobium japonicum isolated from Lupinus (Papilionoideae: Genisteae) species in Algeria.</title>
        <authorList>
            <person name="Crovadore J."/>
            <person name="Chekireb D."/>
            <person name="Brachmann A."/>
            <person name="Chablais R."/>
            <person name="Cochard B."/>
            <person name="Lefort F."/>
        </authorList>
    </citation>
    <scope>NUCLEOTIDE SEQUENCE [LARGE SCALE GENOMIC DNA]</scope>
    <source>
        <strain evidence="6 7">UBMAN05</strain>
    </source>
</reference>
<dbReference type="Gene3D" id="1.10.443.10">
    <property type="entry name" value="Intergrase catalytic core"/>
    <property type="match status" value="1"/>
</dbReference>